<keyword evidence="5" id="KW-1185">Reference proteome</keyword>
<organism evidence="4 5">
    <name type="scientific">Kribbella qitaiheensis</name>
    <dbReference type="NCBI Taxonomy" id="1544730"/>
    <lineage>
        <taxon>Bacteria</taxon>
        <taxon>Bacillati</taxon>
        <taxon>Actinomycetota</taxon>
        <taxon>Actinomycetes</taxon>
        <taxon>Propionibacteriales</taxon>
        <taxon>Kribbellaceae</taxon>
        <taxon>Kribbella</taxon>
    </lineage>
</organism>
<evidence type="ECO:0000313" key="4">
    <source>
        <dbReference type="EMBL" id="QNE16624.1"/>
    </source>
</evidence>
<evidence type="ECO:0000256" key="1">
    <source>
        <dbReference type="ARBA" id="ARBA00002286"/>
    </source>
</evidence>
<accession>A0A7G6WRK9</accession>
<gene>
    <name evidence="4" type="ORF">F1D05_00315</name>
</gene>
<feature type="coiled-coil region" evidence="2">
    <location>
        <begin position="60"/>
        <end position="87"/>
    </location>
</feature>
<dbReference type="PANTHER" id="PTHR46889:SF4">
    <property type="entry name" value="TRANSPOSASE INSO FOR INSERTION SEQUENCE ELEMENT IS911B-RELATED"/>
    <property type="match status" value="1"/>
</dbReference>
<dbReference type="PROSITE" id="PS50994">
    <property type="entry name" value="INTEGRASE"/>
    <property type="match status" value="1"/>
</dbReference>
<dbReference type="EMBL" id="CP043661">
    <property type="protein sequence ID" value="QNE16624.1"/>
    <property type="molecule type" value="Genomic_DNA"/>
</dbReference>
<dbReference type="InterPro" id="IPR001584">
    <property type="entry name" value="Integrase_cat-core"/>
</dbReference>
<dbReference type="Proteomes" id="UP000515563">
    <property type="component" value="Chromosome"/>
</dbReference>
<dbReference type="Pfam" id="PF00665">
    <property type="entry name" value="rve"/>
    <property type="match status" value="1"/>
</dbReference>
<dbReference type="Gene3D" id="3.30.420.10">
    <property type="entry name" value="Ribonuclease H-like superfamily/Ribonuclease H"/>
    <property type="match status" value="1"/>
</dbReference>
<dbReference type="SUPFAM" id="SSF53098">
    <property type="entry name" value="Ribonuclease H-like"/>
    <property type="match status" value="1"/>
</dbReference>
<dbReference type="GO" id="GO:0015074">
    <property type="term" value="P:DNA integration"/>
    <property type="evidence" value="ECO:0007669"/>
    <property type="project" value="InterPro"/>
</dbReference>
<keyword evidence="2" id="KW-0175">Coiled coil</keyword>
<dbReference type="InterPro" id="IPR025948">
    <property type="entry name" value="HTH-like_dom"/>
</dbReference>
<dbReference type="SUPFAM" id="SSF46689">
    <property type="entry name" value="Homeodomain-like"/>
    <property type="match status" value="1"/>
</dbReference>
<feature type="domain" description="Integrase catalytic" evidence="3">
    <location>
        <begin position="230"/>
        <end position="393"/>
    </location>
</feature>
<dbReference type="InterPro" id="IPR048020">
    <property type="entry name" value="Transpos_IS3"/>
</dbReference>
<sequence>MPRSKRNFTPEYREEAVKSVIETSRPVAQVAKELGINPGTLSNWVAAYRRDHAGEEPPLTVNERARLRELERETRELQMELTFLKKAAGVLRQGSSMSERFEFIDAEYADDKAYKDADAPSIVQMCRWFGVGRSSFNEWRNRPVSVTAKRRADLKLIISKSFEESDDTYGYRRVHADLVDWGVPCGLELVRVLMRELGLEPCQPRPWRHGLTERDGLAGAIPDLVERDFTAEAPGLKMVGDITYISTWEGWLYLATVIDCHTKAVVGWAMDDNYKTPLIEAAIEMAVRNHELADGAIFHSDRGSNYTSAQFAATLKKNNLRQSVGRTGICYDNAMAESFFGTLKNERIYRTEYPTREHARRDVARYIELRYNTKRRRSGLGYRTPQQAHDEYLEKQLAA</sequence>
<comment type="function">
    <text evidence="1">Involved in the transposition of the insertion sequence.</text>
</comment>
<dbReference type="AlphaFoldDB" id="A0A7G6WRK9"/>
<dbReference type="GO" id="GO:0006313">
    <property type="term" value="P:DNA transposition"/>
    <property type="evidence" value="ECO:0007669"/>
    <property type="project" value="InterPro"/>
</dbReference>
<dbReference type="Pfam" id="PF13333">
    <property type="entry name" value="rve_2"/>
    <property type="match status" value="1"/>
</dbReference>
<dbReference type="Pfam" id="PF13276">
    <property type="entry name" value="HTH_21"/>
    <property type="match status" value="1"/>
</dbReference>
<dbReference type="GO" id="GO:0004803">
    <property type="term" value="F:transposase activity"/>
    <property type="evidence" value="ECO:0007669"/>
    <property type="project" value="InterPro"/>
</dbReference>
<dbReference type="InterPro" id="IPR012337">
    <property type="entry name" value="RNaseH-like_sf"/>
</dbReference>
<evidence type="ECO:0000259" key="3">
    <source>
        <dbReference type="PROSITE" id="PS50994"/>
    </source>
</evidence>
<dbReference type="Gene3D" id="1.10.10.60">
    <property type="entry name" value="Homeodomain-like"/>
    <property type="match status" value="1"/>
</dbReference>
<reference evidence="5" key="1">
    <citation type="submission" date="2019-09" db="EMBL/GenBank/DDBJ databases">
        <title>Antimicrobial potential of Antarctic Bacteria.</title>
        <authorList>
            <person name="Benaud N."/>
            <person name="Edwards R.J."/>
            <person name="Ferrari B.C."/>
        </authorList>
    </citation>
    <scope>NUCLEOTIDE SEQUENCE [LARGE SCALE GENOMIC DNA]</scope>
    <source>
        <strain evidence="5">SPB151</strain>
    </source>
</reference>
<evidence type="ECO:0000256" key="2">
    <source>
        <dbReference type="SAM" id="Coils"/>
    </source>
</evidence>
<reference evidence="4 5" key="2">
    <citation type="journal article" date="2020" name="Microbiol. Resour. Announc.">
        <title>Antarctic desert soil bacteria exhibit high novel natural product potential, evaluated through long-read genome sequencing and comparative genomics.</title>
        <authorList>
            <person name="Benaud N."/>
            <person name="Edwards R.J."/>
            <person name="Amos T.G."/>
            <person name="D'Agostino P.M."/>
            <person name="Gutierrez-Chavez C."/>
            <person name="Montgomery K."/>
            <person name="Nicetic I."/>
            <person name="Ferrari B.C."/>
        </authorList>
    </citation>
    <scope>NUCLEOTIDE SEQUENCE [LARGE SCALE GENOMIC DNA]</scope>
    <source>
        <strain evidence="4 5">SPB151</strain>
    </source>
</reference>
<dbReference type="PANTHER" id="PTHR46889">
    <property type="entry name" value="TRANSPOSASE INSF FOR INSERTION SEQUENCE IS3B-RELATED"/>
    <property type="match status" value="1"/>
</dbReference>
<dbReference type="InterPro" id="IPR050900">
    <property type="entry name" value="Transposase_IS3/IS150/IS904"/>
</dbReference>
<dbReference type="RefSeq" id="WP_185445181.1">
    <property type="nucleotide sequence ID" value="NZ_CP043661.1"/>
</dbReference>
<dbReference type="InterPro" id="IPR009057">
    <property type="entry name" value="Homeodomain-like_sf"/>
</dbReference>
<dbReference type="InterPro" id="IPR036397">
    <property type="entry name" value="RNaseH_sf"/>
</dbReference>
<evidence type="ECO:0000313" key="5">
    <source>
        <dbReference type="Proteomes" id="UP000515563"/>
    </source>
</evidence>
<dbReference type="KEGG" id="kqi:F1D05_00315"/>
<dbReference type="Pfam" id="PF01527">
    <property type="entry name" value="HTH_Tnp_1"/>
    <property type="match status" value="1"/>
</dbReference>
<protein>
    <submittedName>
        <fullName evidence="4">IS3 family transposase</fullName>
    </submittedName>
</protein>
<dbReference type="GO" id="GO:0003677">
    <property type="term" value="F:DNA binding"/>
    <property type="evidence" value="ECO:0007669"/>
    <property type="project" value="InterPro"/>
</dbReference>
<proteinExistence type="predicted"/>
<name>A0A7G6WRK9_9ACTN</name>
<dbReference type="NCBIfam" id="NF033516">
    <property type="entry name" value="transpos_IS3"/>
    <property type="match status" value="1"/>
</dbReference>
<dbReference type="InterPro" id="IPR002514">
    <property type="entry name" value="Transposase_8"/>
</dbReference>